<dbReference type="KEGG" id="nfn:NFRAN_2461"/>
<dbReference type="Proteomes" id="UP000294299">
    <property type="component" value="Chromosome NFRAN"/>
</dbReference>
<dbReference type="EMBL" id="LR216287">
    <property type="protein sequence ID" value="VFJ14783.1"/>
    <property type="molecule type" value="Genomic_DNA"/>
</dbReference>
<accession>A0A484IAK8</accession>
<organism evidence="1 2">
    <name type="scientific">Candidatus Nitrosocosmicus franklandianus</name>
    <dbReference type="NCBI Taxonomy" id="1798806"/>
    <lineage>
        <taxon>Archaea</taxon>
        <taxon>Nitrososphaerota</taxon>
        <taxon>Nitrososphaeria</taxon>
        <taxon>Nitrososphaerales</taxon>
        <taxon>Nitrososphaeraceae</taxon>
        <taxon>Candidatus Nitrosocosmicus</taxon>
    </lineage>
</organism>
<evidence type="ECO:0008006" key="3">
    <source>
        <dbReference type="Google" id="ProtNLM"/>
    </source>
</evidence>
<evidence type="ECO:0000313" key="2">
    <source>
        <dbReference type="Proteomes" id="UP000294299"/>
    </source>
</evidence>
<protein>
    <recommendedName>
        <fullName evidence="3">GYD domain-containing protein</fullName>
    </recommendedName>
</protein>
<gene>
    <name evidence="1" type="ORF">NFRAN_2461</name>
</gene>
<sequence>MKKPMSSSYKLFGIFAVHSPESCPLNNNKSKEIFKEIYNKLKLNSTKYEVQEINGFYMSVLEHEWIILVKANSAHNIEQLCIESGISSYNTIKIVPLTDYQDVLNRINNNNQE</sequence>
<dbReference type="AlphaFoldDB" id="A0A484IAK8"/>
<name>A0A484IAK8_9ARCH</name>
<keyword evidence="2" id="KW-1185">Reference proteome</keyword>
<proteinExistence type="predicted"/>
<reference evidence="1 2" key="1">
    <citation type="submission" date="2019-02" db="EMBL/GenBank/DDBJ databases">
        <authorList>
            <person name="Lehtovirta-Morley E L."/>
        </authorList>
    </citation>
    <scope>NUCLEOTIDE SEQUENCE [LARGE SCALE GENOMIC DNA]</scope>
    <source>
        <strain evidence="1">NFRAN1</strain>
    </source>
</reference>
<evidence type="ECO:0000313" key="1">
    <source>
        <dbReference type="EMBL" id="VFJ14783.1"/>
    </source>
</evidence>